<comment type="caution">
    <text evidence="2">The sequence shown here is derived from an EMBL/GenBank/DDBJ whole genome shotgun (WGS) entry which is preliminary data.</text>
</comment>
<protein>
    <submittedName>
        <fullName evidence="2">Uncharacterized protein</fullName>
    </submittedName>
</protein>
<sequence>MAAEPLDLSLRDSTAEDALYDPTGDKLDGLTDEEKYLSSNATALAEAEERGVLRPSLQRCIGGDRSYKHAQGERTCRSVNPGMNWKSIAFSISN</sequence>
<organism evidence="2 3">
    <name type="scientific">Seiridium unicorne</name>
    <dbReference type="NCBI Taxonomy" id="138068"/>
    <lineage>
        <taxon>Eukaryota</taxon>
        <taxon>Fungi</taxon>
        <taxon>Dikarya</taxon>
        <taxon>Ascomycota</taxon>
        <taxon>Pezizomycotina</taxon>
        <taxon>Sordariomycetes</taxon>
        <taxon>Xylariomycetidae</taxon>
        <taxon>Amphisphaeriales</taxon>
        <taxon>Sporocadaceae</taxon>
        <taxon>Seiridium</taxon>
    </lineage>
</organism>
<reference evidence="2 3" key="1">
    <citation type="journal article" date="2024" name="J. Plant Pathol.">
        <title>Sequence and assembly of the genome of Seiridium unicorne, isolate CBS 538.82, causal agent of cypress canker disease.</title>
        <authorList>
            <person name="Scali E."/>
            <person name="Rocca G.D."/>
            <person name="Danti R."/>
            <person name="Garbelotto M."/>
            <person name="Barberini S."/>
            <person name="Baroncelli R."/>
            <person name="Emiliani G."/>
        </authorList>
    </citation>
    <scope>NUCLEOTIDE SEQUENCE [LARGE SCALE GENOMIC DNA]</scope>
    <source>
        <strain evidence="2 3">BM-138-508</strain>
    </source>
</reference>
<evidence type="ECO:0000313" key="2">
    <source>
        <dbReference type="EMBL" id="KAK9418001.1"/>
    </source>
</evidence>
<keyword evidence="3" id="KW-1185">Reference proteome</keyword>
<dbReference type="Proteomes" id="UP001408356">
    <property type="component" value="Unassembled WGS sequence"/>
</dbReference>
<proteinExistence type="predicted"/>
<feature type="region of interest" description="Disordered" evidence="1">
    <location>
        <begin position="1"/>
        <end position="26"/>
    </location>
</feature>
<dbReference type="EMBL" id="JARVKF010000394">
    <property type="protein sequence ID" value="KAK9418001.1"/>
    <property type="molecule type" value="Genomic_DNA"/>
</dbReference>
<name>A0ABR2UUN4_9PEZI</name>
<accession>A0ABR2UUN4</accession>
<evidence type="ECO:0000256" key="1">
    <source>
        <dbReference type="SAM" id="MobiDB-lite"/>
    </source>
</evidence>
<evidence type="ECO:0000313" key="3">
    <source>
        <dbReference type="Proteomes" id="UP001408356"/>
    </source>
</evidence>
<gene>
    <name evidence="2" type="ORF">SUNI508_08430</name>
</gene>